<dbReference type="InterPro" id="IPR003710">
    <property type="entry name" value="ApbA"/>
</dbReference>
<evidence type="ECO:0000256" key="2">
    <source>
        <dbReference type="ARBA" id="ARBA00007870"/>
    </source>
</evidence>
<organism evidence="13 14">
    <name type="scientific">Aquincola tertiaricarbonis</name>
    <dbReference type="NCBI Taxonomy" id="391953"/>
    <lineage>
        <taxon>Bacteria</taxon>
        <taxon>Pseudomonadati</taxon>
        <taxon>Pseudomonadota</taxon>
        <taxon>Betaproteobacteria</taxon>
        <taxon>Burkholderiales</taxon>
        <taxon>Sphaerotilaceae</taxon>
        <taxon>Aquincola</taxon>
    </lineage>
</organism>
<dbReference type="SUPFAM" id="SSF51735">
    <property type="entry name" value="NAD(P)-binding Rossmann-fold domains"/>
    <property type="match status" value="1"/>
</dbReference>
<evidence type="ECO:0000313" key="14">
    <source>
        <dbReference type="Proteomes" id="UP001056201"/>
    </source>
</evidence>
<dbReference type="EC" id="1.1.1.169" evidence="3 10"/>
<dbReference type="Pfam" id="PF08546">
    <property type="entry name" value="ApbA_C"/>
    <property type="match status" value="1"/>
</dbReference>
<evidence type="ECO:0000256" key="9">
    <source>
        <dbReference type="ARBA" id="ARBA00048793"/>
    </source>
</evidence>
<dbReference type="SUPFAM" id="SSF48179">
    <property type="entry name" value="6-phosphogluconate dehydrogenase C-terminal domain-like"/>
    <property type="match status" value="1"/>
</dbReference>
<dbReference type="InterPro" id="IPR008927">
    <property type="entry name" value="6-PGluconate_DH-like_C_sf"/>
</dbReference>
<dbReference type="InterPro" id="IPR013328">
    <property type="entry name" value="6PGD_dom2"/>
</dbReference>
<evidence type="ECO:0000256" key="8">
    <source>
        <dbReference type="ARBA" id="ARBA00032024"/>
    </source>
</evidence>
<keyword evidence="6 10" id="KW-0521">NADP</keyword>
<dbReference type="InterPro" id="IPR013332">
    <property type="entry name" value="KPR_N"/>
</dbReference>
<dbReference type="PANTHER" id="PTHR43765:SF2">
    <property type="entry name" value="2-DEHYDROPANTOATE 2-REDUCTASE"/>
    <property type="match status" value="1"/>
</dbReference>
<reference evidence="13" key="1">
    <citation type="submission" date="2022-05" db="EMBL/GenBank/DDBJ databases">
        <title>An RpoN-dependent PEP-CTERM gene is involved in floc formation of an Aquincola tertiaricarbonis strain.</title>
        <authorList>
            <person name="Qiu D."/>
            <person name="Xia M."/>
        </authorList>
    </citation>
    <scope>NUCLEOTIDE SEQUENCE</scope>
    <source>
        <strain evidence="13">RN12</strain>
    </source>
</reference>
<dbReference type="InterPro" id="IPR013752">
    <property type="entry name" value="KPA_reductase"/>
</dbReference>
<sequence>MKIAVMGAGAVGCYYGALLAAGGHALTMIGRMQHVQAMQRDGLRLSAANGTEFVVPVQASTETAAVQGAQLVLVCVKSTDTDAAAAAMAPYLAPDAVLLSLQNGVDNAERLQAALGRPVLPAVVYVATEMAGPGHVKHHGRGELVIGPSADSDRIAEVLRAAGIPVEVSDHAMAALWTKLILNCAFNAFSALTELPYGRLVQVTGLLPAMREVVDECLRVAHAAGVTTLEDEVVWQAVMRIAQTMPGQRSSTAQDLSRRKPTEIDHLNGFVVRTGERLGVPTPANRVLWVAVKARESA</sequence>
<dbReference type="Gene3D" id="1.10.1040.10">
    <property type="entry name" value="N-(1-d-carboxylethyl)-l-norvaline Dehydrogenase, domain 2"/>
    <property type="match status" value="1"/>
</dbReference>
<dbReference type="PANTHER" id="PTHR43765">
    <property type="entry name" value="2-DEHYDROPANTOATE 2-REDUCTASE-RELATED"/>
    <property type="match status" value="1"/>
</dbReference>
<dbReference type="Proteomes" id="UP001056201">
    <property type="component" value="Chromosome 2"/>
</dbReference>
<protein>
    <recommendedName>
        <fullName evidence="4 10">2-dehydropantoate 2-reductase</fullName>
        <ecNumber evidence="3 10">1.1.1.169</ecNumber>
    </recommendedName>
    <alternativeName>
        <fullName evidence="8 10">Ketopantoate reductase</fullName>
    </alternativeName>
</protein>
<dbReference type="NCBIfam" id="TIGR00745">
    <property type="entry name" value="apbA_panE"/>
    <property type="match status" value="1"/>
</dbReference>
<dbReference type="InterPro" id="IPR050838">
    <property type="entry name" value="Ketopantoate_reductase"/>
</dbReference>
<comment type="function">
    <text evidence="10">Catalyzes the NADPH-dependent reduction of ketopantoate into pantoic acid.</text>
</comment>
<evidence type="ECO:0000256" key="4">
    <source>
        <dbReference type="ARBA" id="ARBA00019465"/>
    </source>
</evidence>
<name>A0ABY4SCP4_AQUTE</name>
<feature type="domain" description="Ketopantoate reductase N-terminal" evidence="11">
    <location>
        <begin position="3"/>
        <end position="149"/>
    </location>
</feature>
<dbReference type="EMBL" id="CP097636">
    <property type="protein sequence ID" value="URI09945.1"/>
    <property type="molecule type" value="Genomic_DNA"/>
</dbReference>
<dbReference type="Pfam" id="PF02558">
    <property type="entry name" value="ApbA"/>
    <property type="match status" value="1"/>
</dbReference>
<feature type="domain" description="Ketopantoate reductase C-terminal" evidence="12">
    <location>
        <begin position="173"/>
        <end position="296"/>
    </location>
</feature>
<evidence type="ECO:0000256" key="5">
    <source>
        <dbReference type="ARBA" id="ARBA00022655"/>
    </source>
</evidence>
<keyword evidence="5 10" id="KW-0566">Pantothenate biosynthesis</keyword>
<dbReference type="Gene3D" id="3.40.50.720">
    <property type="entry name" value="NAD(P)-binding Rossmann-like Domain"/>
    <property type="match status" value="1"/>
</dbReference>
<comment type="catalytic activity">
    <reaction evidence="9 10">
        <text>(R)-pantoate + NADP(+) = 2-dehydropantoate + NADPH + H(+)</text>
        <dbReference type="Rhea" id="RHEA:16233"/>
        <dbReference type="ChEBI" id="CHEBI:11561"/>
        <dbReference type="ChEBI" id="CHEBI:15378"/>
        <dbReference type="ChEBI" id="CHEBI:15980"/>
        <dbReference type="ChEBI" id="CHEBI:57783"/>
        <dbReference type="ChEBI" id="CHEBI:58349"/>
        <dbReference type="EC" id="1.1.1.169"/>
    </reaction>
</comment>
<comment type="pathway">
    <text evidence="1 10">Cofactor biosynthesis; (R)-pantothenate biosynthesis; (R)-pantoate from 3-methyl-2-oxobutanoate: step 2/2.</text>
</comment>
<proteinExistence type="inferred from homology"/>
<evidence type="ECO:0000256" key="10">
    <source>
        <dbReference type="RuleBase" id="RU362068"/>
    </source>
</evidence>
<evidence type="ECO:0000256" key="3">
    <source>
        <dbReference type="ARBA" id="ARBA00013014"/>
    </source>
</evidence>
<accession>A0ABY4SCP4</accession>
<gene>
    <name evidence="13" type="ORF">MW290_30885</name>
</gene>
<keyword evidence="14" id="KW-1185">Reference proteome</keyword>
<evidence type="ECO:0000256" key="6">
    <source>
        <dbReference type="ARBA" id="ARBA00022857"/>
    </source>
</evidence>
<dbReference type="RefSeq" id="WP_250198156.1">
    <property type="nucleotide sequence ID" value="NZ_CP097636.1"/>
</dbReference>
<evidence type="ECO:0000259" key="12">
    <source>
        <dbReference type="Pfam" id="PF08546"/>
    </source>
</evidence>
<evidence type="ECO:0000256" key="1">
    <source>
        <dbReference type="ARBA" id="ARBA00004994"/>
    </source>
</evidence>
<evidence type="ECO:0000256" key="7">
    <source>
        <dbReference type="ARBA" id="ARBA00023002"/>
    </source>
</evidence>
<comment type="similarity">
    <text evidence="2 10">Belongs to the ketopantoate reductase family.</text>
</comment>
<evidence type="ECO:0000313" key="13">
    <source>
        <dbReference type="EMBL" id="URI09945.1"/>
    </source>
</evidence>
<evidence type="ECO:0000259" key="11">
    <source>
        <dbReference type="Pfam" id="PF02558"/>
    </source>
</evidence>
<dbReference type="InterPro" id="IPR036291">
    <property type="entry name" value="NAD(P)-bd_dom_sf"/>
</dbReference>
<keyword evidence="7 10" id="KW-0560">Oxidoreductase</keyword>